<evidence type="ECO:0000256" key="11">
    <source>
        <dbReference type="SAM" id="Phobius"/>
    </source>
</evidence>
<evidence type="ECO:0000259" key="12">
    <source>
        <dbReference type="Pfam" id="PF00892"/>
    </source>
</evidence>
<dbReference type="GO" id="GO:0005886">
    <property type="term" value="C:plasma membrane"/>
    <property type="evidence" value="ECO:0007669"/>
    <property type="project" value="UniProtKB-SubCell"/>
</dbReference>
<organism evidence="13 14">
    <name type="scientific">Ideonella alba</name>
    <dbReference type="NCBI Taxonomy" id="2824118"/>
    <lineage>
        <taxon>Bacteria</taxon>
        <taxon>Pseudomonadati</taxon>
        <taxon>Pseudomonadota</taxon>
        <taxon>Betaproteobacteria</taxon>
        <taxon>Burkholderiales</taxon>
        <taxon>Sphaerotilaceae</taxon>
        <taxon>Ideonella</taxon>
    </lineage>
</organism>
<dbReference type="RefSeq" id="WP_210857094.1">
    <property type="nucleotide sequence ID" value="NZ_JAGQDD010000029.1"/>
</dbReference>
<dbReference type="InterPro" id="IPR000390">
    <property type="entry name" value="Small_drug/metabolite_transptr"/>
</dbReference>
<evidence type="ECO:0000256" key="2">
    <source>
        <dbReference type="ARBA" id="ARBA00022475"/>
    </source>
</evidence>
<keyword evidence="5" id="KW-0441">Lipid A biosynthesis</keyword>
<feature type="transmembrane region" description="Helical" evidence="11">
    <location>
        <begin position="33"/>
        <end position="53"/>
    </location>
</feature>
<evidence type="ECO:0000256" key="9">
    <source>
        <dbReference type="ARBA" id="ARBA00023098"/>
    </source>
</evidence>
<keyword evidence="7" id="KW-0448">Lipopolysaccharide biosynthesis</keyword>
<dbReference type="InterPro" id="IPR000620">
    <property type="entry name" value="EamA_dom"/>
</dbReference>
<keyword evidence="9" id="KW-0443">Lipid metabolism</keyword>
<evidence type="ECO:0000256" key="6">
    <source>
        <dbReference type="ARBA" id="ARBA00022692"/>
    </source>
</evidence>
<dbReference type="Proteomes" id="UP000676246">
    <property type="component" value="Unassembled WGS sequence"/>
</dbReference>
<evidence type="ECO:0000256" key="8">
    <source>
        <dbReference type="ARBA" id="ARBA00022989"/>
    </source>
</evidence>
<evidence type="ECO:0000313" key="14">
    <source>
        <dbReference type="Proteomes" id="UP000676246"/>
    </source>
</evidence>
<evidence type="ECO:0000256" key="5">
    <source>
        <dbReference type="ARBA" id="ARBA00022556"/>
    </source>
</evidence>
<comment type="caution">
    <text evidence="13">The sequence shown here is derived from an EMBL/GenBank/DDBJ whole genome shotgun (WGS) entry which is preliminary data.</text>
</comment>
<evidence type="ECO:0000313" key="13">
    <source>
        <dbReference type="EMBL" id="MBQ0933426.1"/>
    </source>
</evidence>
<evidence type="ECO:0000256" key="10">
    <source>
        <dbReference type="ARBA" id="ARBA00023136"/>
    </source>
</evidence>
<keyword evidence="3" id="KW-0444">Lipid biosynthesis</keyword>
<comment type="subcellular location">
    <subcellularLocation>
        <location evidence="1">Cell membrane</location>
        <topology evidence="1">Multi-pass membrane protein</topology>
    </subcellularLocation>
</comment>
<proteinExistence type="predicted"/>
<keyword evidence="4" id="KW-0997">Cell inner membrane</keyword>
<dbReference type="Pfam" id="PF00892">
    <property type="entry name" value="EamA"/>
    <property type="match status" value="2"/>
</dbReference>
<protein>
    <submittedName>
        <fullName evidence="13">EamA family transporter</fullName>
    </submittedName>
</protein>
<feature type="transmembrane region" description="Helical" evidence="11">
    <location>
        <begin position="154"/>
        <end position="174"/>
    </location>
</feature>
<dbReference type="EMBL" id="JAGQDD010000029">
    <property type="protein sequence ID" value="MBQ0933426.1"/>
    <property type="molecule type" value="Genomic_DNA"/>
</dbReference>
<dbReference type="GO" id="GO:0009103">
    <property type="term" value="P:lipopolysaccharide biosynthetic process"/>
    <property type="evidence" value="ECO:0007669"/>
    <property type="project" value="UniProtKB-KW"/>
</dbReference>
<dbReference type="GO" id="GO:0022857">
    <property type="term" value="F:transmembrane transporter activity"/>
    <property type="evidence" value="ECO:0007669"/>
    <property type="project" value="InterPro"/>
</dbReference>
<gene>
    <name evidence="13" type="ORF">KAK03_23370</name>
</gene>
<keyword evidence="10 11" id="KW-0472">Membrane</keyword>
<feature type="transmembrane region" description="Helical" evidence="11">
    <location>
        <begin position="92"/>
        <end position="113"/>
    </location>
</feature>
<feature type="domain" description="EamA" evidence="12">
    <location>
        <begin position="5"/>
        <end position="136"/>
    </location>
</feature>
<dbReference type="Gene3D" id="1.10.3730.20">
    <property type="match status" value="2"/>
</dbReference>
<keyword evidence="6 11" id="KW-0812">Transmembrane</keyword>
<sequence length="293" mass="31023">MPISALALVIIAALLHALWNVAAKKAGGNHHFVLLSAIGIVVFWAPVGVWAAWTELPRWGALEWGLVTASAVTHLVYFNVLLTGYRRSDLTVVYPVARGTGPLLSAALAWWLLAETPGPLGVAGVLAVCAGIWLIAGGPALWARAHDPAQRLRVRAGLAWGAATGVLIAGYTVIDGYAVKVLMVSPILVDYFGNLLRVPFMLPACWRDRSGFVQALHTQWKHALVMAVFSPLAYVLVLYAATMAPLSHVAPAREVSMLFAALIGGRWLGEADRGWRLAGAACMAGGVAALALG</sequence>
<evidence type="ECO:0000256" key="1">
    <source>
        <dbReference type="ARBA" id="ARBA00004651"/>
    </source>
</evidence>
<name>A0A940YE33_9BURK</name>
<dbReference type="AlphaFoldDB" id="A0A940YE33"/>
<feature type="transmembrane region" description="Helical" evidence="11">
    <location>
        <begin position="60"/>
        <end position="80"/>
    </location>
</feature>
<evidence type="ECO:0000256" key="3">
    <source>
        <dbReference type="ARBA" id="ARBA00022516"/>
    </source>
</evidence>
<accession>A0A940YE33</accession>
<dbReference type="InterPro" id="IPR037185">
    <property type="entry name" value="EmrE-like"/>
</dbReference>
<dbReference type="SUPFAM" id="SSF103481">
    <property type="entry name" value="Multidrug resistance efflux transporter EmrE"/>
    <property type="match status" value="2"/>
</dbReference>
<feature type="transmembrane region" description="Helical" evidence="11">
    <location>
        <begin position="222"/>
        <end position="240"/>
    </location>
</feature>
<dbReference type="GO" id="GO:0009245">
    <property type="term" value="P:lipid A biosynthetic process"/>
    <property type="evidence" value="ECO:0007669"/>
    <property type="project" value="UniProtKB-KW"/>
</dbReference>
<evidence type="ECO:0000256" key="7">
    <source>
        <dbReference type="ARBA" id="ARBA00022985"/>
    </source>
</evidence>
<feature type="domain" description="EamA" evidence="12">
    <location>
        <begin position="157"/>
        <end position="290"/>
    </location>
</feature>
<evidence type="ECO:0000256" key="4">
    <source>
        <dbReference type="ARBA" id="ARBA00022519"/>
    </source>
</evidence>
<dbReference type="PANTHER" id="PTHR30561">
    <property type="entry name" value="SMR FAMILY PROTON-DEPENDENT DRUG EFFLUX TRANSPORTER SUGE"/>
    <property type="match status" value="1"/>
</dbReference>
<dbReference type="PANTHER" id="PTHR30561:SF9">
    <property type="entry name" value="4-AMINO-4-DEOXY-L-ARABINOSE-PHOSPHOUNDECAPRENOL FLIPPASE SUBUNIT ARNF-RELATED"/>
    <property type="match status" value="1"/>
</dbReference>
<keyword evidence="14" id="KW-1185">Reference proteome</keyword>
<reference evidence="13 14" key="1">
    <citation type="submission" date="2021-04" db="EMBL/GenBank/DDBJ databases">
        <title>The genome sequence of Ideonella sp. 3Y2.</title>
        <authorList>
            <person name="Liu Y."/>
        </authorList>
    </citation>
    <scope>NUCLEOTIDE SEQUENCE [LARGE SCALE GENOMIC DNA]</scope>
    <source>
        <strain evidence="13 14">3Y2</strain>
    </source>
</reference>
<keyword evidence="2" id="KW-1003">Cell membrane</keyword>
<keyword evidence="8 11" id="KW-1133">Transmembrane helix</keyword>
<feature type="transmembrane region" description="Helical" evidence="11">
    <location>
        <begin position="120"/>
        <end position="142"/>
    </location>
</feature>